<comment type="caution">
    <text evidence="1">The sequence shown here is derived from an EMBL/GenBank/DDBJ whole genome shotgun (WGS) entry which is preliminary data.</text>
</comment>
<name>A0A1F8EXY0_9BACT</name>
<dbReference type="SUPFAM" id="SSF88723">
    <property type="entry name" value="PIN domain-like"/>
    <property type="match status" value="1"/>
</dbReference>
<protein>
    <submittedName>
        <fullName evidence="1">Uncharacterized protein</fullName>
    </submittedName>
</protein>
<dbReference type="Proteomes" id="UP000177507">
    <property type="component" value="Unassembled WGS sequence"/>
</dbReference>
<dbReference type="InterPro" id="IPR045685">
    <property type="entry name" value="DUF6190"/>
</dbReference>
<evidence type="ECO:0000313" key="2">
    <source>
        <dbReference type="Proteomes" id="UP000177507"/>
    </source>
</evidence>
<sequence>MKKIVFDNSIHLGQFSITDESMRIASKNSQIMISEKSNDEIIGVESFNENTYSDDTIWGIPREPQDVFYKFMDVYHTLKNVDRIALSKEDTRKALEISEKLGIQISNALTCAIAIRVKAEEIHSFYSEFKKIEVAELLASESIILNNPSIEIENKFSEDNLEKYYQDALASFRKHGIDLAEKFHV</sequence>
<dbReference type="STRING" id="1802668.A2831_03645"/>
<reference evidence="1 2" key="1">
    <citation type="journal article" date="2016" name="Nat. Commun.">
        <title>Thousands of microbial genomes shed light on interconnected biogeochemical processes in an aquifer system.</title>
        <authorList>
            <person name="Anantharaman K."/>
            <person name="Brown C.T."/>
            <person name="Hug L.A."/>
            <person name="Sharon I."/>
            <person name="Castelle C.J."/>
            <person name="Probst A.J."/>
            <person name="Thomas B.C."/>
            <person name="Singh A."/>
            <person name="Wilkins M.J."/>
            <person name="Karaoz U."/>
            <person name="Brodie E.L."/>
            <person name="Williams K.H."/>
            <person name="Hubbard S.S."/>
            <person name="Banfield J.F."/>
        </authorList>
    </citation>
    <scope>NUCLEOTIDE SEQUENCE [LARGE SCALE GENOMIC DNA]</scope>
</reference>
<dbReference type="InterPro" id="IPR029060">
    <property type="entry name" value="PIN-like_dom_sf"/>
</dbReference>
<gene>
    <name evidence="1" type="ORF">A2831_03645</name>
</gene>
<dbReference type="EMBL" id="MGJI01000004">
    <property type="protein sequence ID" value="OGN05734.1"/>
    <property type="molecule type" value="Genomic_DNA"/>
</dbReference>
<dbReference type="AlphaFoldDB" id="A0A1F8EXY0"/>
<dbReference type="Pfam" id="PF19689">
    <property type="entry name" value="DUF6190"/>
    <property type="match status" value="1"/>
</dbReference>
<evidence type="ECO:0000313" key="1">
    <source>
        <dbReference type="EMBL" id="OGN05734.1"/>
    </source>
</evidence>
<proteinExistence type="predicted"/>
<accession>A0A1F8EXY0</accession>
<organism evidence="1 2">
    <name type="scientific">Candidatus Yanofskybacteria bacterium RIFCSPHIGHO2_01_FULL_44_17</name>
    <dbReference type="NCBI Taxonomy" id="1802668"/>
    <lineage>
        <taxon>Bacteria</taxon>
        <taxon>Candidatus Yanofskyibacteriota</taxon>
    </lineage>
</organism>